<dbReference type="GO" id="GO:0071111">
    <property type="term" value="F:cyclic-guanylate-specific phosphodiesterase activity"/>
    <property type="evidence" value="ECO:0007669"/>
    <property type="project" value="InterPro"/>
</dbReference>
<dbReference type="InterPro" id="IPR050706">
    <property type="entry name" value="Cyclic-di-GMP_PDE-like"/>
</dbReference>
<dbReference type="InterPro" id="IPR035919">
    <property type="entry name" value="EAL_sf"/>
</dbReference>
<dbReference type="Gene3D" id="3.20.20.450">
    <property type="entry name" value="EAL domain"/>
    <property type="match status" value="1"/>
</dbReference>
<evidence type="ECO:0000313" key="3">
    <source>
        <dbReference type="Proteomes" id="UP000462435"/>
    </source>
</evidence>
<dbReference type="AlphaFoldDB" id="A0A7V8FY03"/>
<evidence type="ECO:0000313" key="2">
    <source>
        <dbReference type="EMBL" id="KAF1045324.1"/>
    </source>
</evidence>
<gene>
    <name evidence="2" type="primary">pdeB</name>
    <name evidence="2" type="ORF">GAK35_01422</name>
</gene>
<proteinExistence type="predicted"/>
<feature type="domain" description="EAL" evidence="1">
    <location>
        <begin position="1"/>
        <end position="152"/>
    </location>
</feature>
<reference evidence="3" key="1">
    <citation type="journal article" date="2020" name="MBio">
        <title>Horizontal gene transfer to a defensive symbiont with a reduced genome amongst a multipartite beetle microbiome.</title>
        <authorList>
            <person name="Waterworth S.C."/>
            <person name="Florez L.V."/>
            <person name="Rees E.R."/>
            <person name="Hertweck C."/>
            <person name="Kaltenpoth M."/>
            <person name="Kwan J.C."/>
        </authorList>
    </citation>
    <scope>NUCLEOTIDE SEQUENCE [LARGE SCALE GENOMIC DNA]</scope>
</reference>
<comment type="caution">
    <text evidence="2">The sequence shown here is derived from an EMBL/GenBank/DDBJ whole genome shotgun (WGS) entry which is preliminary data.</text>
</comment>
<protein>
    <submittedName>
        <fullName evidence="2">Putative cyclic di-GMP phosphodiesterase PdeB</fullName>
    </submittedName>
</protein>
<dbReference type="InterPro" id="IPR001633">
    <property type="entry name" value="EAL_dom"/>
</dbReference>
<name>A0A7V8FY03_9BURK</name>
<dbReference type="Pfam" id="PF00563">
    <property type="entry name" value="EAL"/>
    <property type="match status" value="1"/>
</dbReference>
<sequence length="163" mass="17136">MLTDQYGEHNALLNRGQFTDLMVDQGVRLALGRTGGLVLADSGSPDGALVQDILAGKPFTADSPYLYAAASRDGWTAMAIGDKNGAGSVSRSVIAHIIEMAKSLNLFIVAEGVEHQEQADYLAAGGVDFVQGWLYAKAMPAGDFLAYCRKAAQARAPAVEATC</sequence>
<dbReference type="EMBL" id="WNDX01000032">
    <property type="protein sequence ID" value="KAF1045324.1"/>
    <property type="molecule type" value="Genomic_DNA"/>
</dbReference>
<accession>A0A7V8FY03</accession>
<evidence type="ECO:0000259" key="1">
    <source>
        <dbReference type="PROSITE" id="PS50883"/>
    </source>
</evidence>
<dbReference type="PANTHER" id="PTHR33121:SF79">
    <property type="entry name" value="CYCLIC DI-GMP PHOSPHODIESTERASE PDED-RELATED"/>
    <property type="match status" value="1"/>
</dbReference>
<dbReference type="PANTHER" id="PTHR33121">
    <property type="entry name" value="CYCLIC DI-GMP PHOSPHODIESTERASE PDEF"/>
    <property type="match status" value="1"/>
</dbReference>
<organism evidence="2 3">
    <name type="scientific">Herbaspirillum frisingense</name>
    <dbReference type="NCBI Taxonomy" id="92645"/>
    <lineage>
        <taxon>Bacteria</taxon>
        <taxon>Pseudomonadati</taxon>
        <taxon>Pseudomonadota</taxon>
        <taxon>Betaproteobacteria</taxon>
        <taxon>Burkholderiales</taxon>
        <taxon>Oxalobacteraceae</taxon>
        <taxon>Herbaspirillum</taxon>
    </lineage>
</organism>
<dbReference type="PROSITE" id="PS50883">
    <property type="entry name" value="EAL"/>
    <property type="match status" value="1"/>
</dbReference>
<dbReference type="Proteomes" id="UP000462435">
    <property type="component" value="Unassembled WGS sequence"/>
</dbReference>
<dbReference type="SUPFAM" id="SSF141868">
    <property type="entry name" value="EAL domain-like"/>
    <property type="match status" value="1"/>
</dbReference>